<evidence type="ECO:0000259" key="7">
    <source>
        <dbReference type="PROSITE" id="PS50181"/>
    </source>
</evidence>
<dbReference type="GO" id="GO:0004109">
    <property type="term" value="F:coproporphyrinogen oxidase activity"/>
    <property type="evidence" value="ECO:0007669"/>
    <property type="project" value="InterPro"/>
</dbReference>
<dbReference type="Pfam" id="PF12937">
    <property type="entry name" value="F-box-like"/>
    <property type="match status" value="1"/>
</dbReference>
<dbReference type="SFLD" id="SFLDG01065">
    <property type="entry name" value="anaerobic_coproporphyrinogen-I"/>
    <property type="match status" value="1"/>
</dbReference>
<evidence type="ECO:0000256" key="1">
    <source>
        <dbReference type="ARBA" id="ARBA00004430"/>
    </source>
</evidence>
<accession>A0AAD5H9D4</accession>
<evidence type="ECO:0000259" key="8">
    <source>
        <dbReference type="PROSITE" id="PS51918"/>
    </source>
</evidence>
<dbReference type="GO" id="GO:0051539">
    <property type="term" value="F:4 iron, 4 sulfur cluster binding"/>
    <property type="evidence" value="ECO:0007669"/>
    <property type="project" value="InterPro"/>
</dbReference>
<keyword evidence="10" id="KW-1185">Reference proteome</keyword>
<dbReference type="InterPro" id="IPR007197">
    <property type="entry name" value="rSAM"/>
</dbReference>
<feature type="compositionally biased region" description="Low complexity" evidence="6">
    <location>
        <begin position="651"/>
        <end position="666"/>
    </location>
</feature>
<dbReference type="InterPro" id="IPR058240">
    <property type="entry name" value="rSAM_sf"/>
</dbReference>
<reference evidence="9" key="1">
    <citation type="submission" date="2020-11" db="EMBL/GenBank/DDBJ databases">
        <title>Chlorella ohadii genome sequencing and assembly.</title>
        <authorList>
            <person name="Murik O."/>
            <person name="Treves H."/>
            <person name="Kedem I."/>
            <person name="Shotland Y."/>
            <person name="Kaplan A."/>
        </authorList>
    </citation>
    <scope>NUCLEOTIDE SEQUENCE</scope>
    <source>
        <strain evidence="9">1</strain>
    </source>
</reference>
<name>A0AAD5H9D4_9CHLO</name>
<dbReference type="SUPFAM" id="SSF52047">
    <property type="entry name" value="RNI-like"/>
    <property type="match status" value="1"/>
</dbReference>
<dbReference type="SFLD" id="SFLDG01082">
    <property type="entry name" value="B12-binding_domain_containing"/>
    <property type="match status" value="1"/>
</dbReference>
<dbReference type="PROSITE" id="PS50181">
    <property type="entry name" value="FBOX"/>
    <property type="match status" value="1"/>
</dbReference>
<comment type="subcellular location">
    <subcellularLocation>
        <location evidence="1">Cytoplasm</location>
        <location evidence="1">Cytoskeleton</location>
        <location evidence="1">Cilium axoneme</location>
    </subcellularLocation>
</comment>
<dbReference type="PANTHER" id="PTHR13932">
    <property type="entry name" value="COPROPORPHYRINIGEN III OXIDASE"/>
    <property type="match status" value="1"/>
</dbReference>
<dbReference type="Gene3D" id="1.20.1280.50">
    <property type="match status" value="1"/>
</dbReference>
<dbReference type="InterPro" id="IPR036047">
    <property type="entry name" value="F-box-like_dom_sf"/>
</dbReference>
<dbReference type="Gene3D" id="3.80.10.10">
    <property type="entry name" value="Ribonuclease Inhibitor"/>
    <property type="match status" value="2"/>
</dbReference>
<feature type="compositionally biased region" description="Low complexity" evidence="6">
    <location>
        <begin position="692"/>
        <end position="714"/>
    </location>
</feature>
<evidence type="ECO:0000313" key="10">
    <source>
        <dbReference type="Proteomes" id="UP001205105"/>
    </source>
</evidence>
<dbReference type="SUPFAM" id="SSF102114">
    <property type="entry name" value="Radical SAM enzymes"/>
    <property type="match status" value="1"/>
</dbReference>
<feature type="region of interest" description="Disordered" evidence="6">
    <location>
        <begin position="624"/>
        <end position="759"/>
    </location>
</feature>
<dbReference type="EMBL" id="JADXDR010000013">
    <property type="protein sequence ID" value="KAI7845750.1"/>
    <property type="molecule type" value="Genomic_DNA"/>
</dbReference>
<comment type="function">
    <text evidence="5">May be a heme chaperone, appears to bind heme. Homologous bacterial proteins do not have oxygen-independent coproporphyrinogen-III oxidase activity. Binds 1 [4Fe-4S] cluster. The cluster is coordinated with 3 cysteines and an exchangeable S-adenosyl-L-methionine.</text>
</comment>
<feature type="compositionally biased region" description="Gly residues" evidence="6">
    <location>
        <begin position="1212"/>
        <end position="1223"/>
    </location>
</feature>
<dbReference type="Pfam" id="PF04055">
    <property type="entry name" value="Radical_SAM"/>
    <property type="match status" value="1"/>
</dbReference>
<proteinExistence type="inferred from homology"/>
<dbReference type="AlphaFoldDB" id="A0AAD5H9D4"/>
<dbReference type="PANTHER" id="PTHR13932:SF5">
    <property type="entry name" value="RADICAL S-ADENOSYL METHIONINE DOMAIN-CONTAINING PROTEIN 1, MITOCHONDRIAL"/>
    <property type="match status" value="1"/>
</dbReference>
<dbReference type="InterPro" id="IPR004559">
    <property type="entry name" value="HemW-like"/>
</dbReference>
<dbReference type="InterPro" id="IPR032675">
    <property type="entry name" value="LRR_dom_sf"/>
</dbReference>
<gene>
    <name evidence="9" type="ORF">COHA_000665</name>
</gene>
<evidence type="ECO:0000256" key="3">
    <source>
        <dbReference type="ARBA" id="ARBA00014678"/>
    </source>
</evidence>
<dbReference type="InterPro" id="IPR034505">
    <property type="entry name" value="Coproporphyrinogen-III_oxidase"/>
</dbReference>
<dbReference type="NCBIfam" id="TIGR00539">
    <property type="entry name" value="hemN_rel"/>
    <property type="match status" value="1"/>
</dbReference>
<protein>
    <recommendedName>
        <fullName evidence="3">Radical S-adenosyl methionine domain-containing protein 1, mitochondrial</fullName>
    </recommendedName>
    <alternativeName>
        <fullName evidence="4">Putative heme chaperone</fullName>
    </alternativeName>
</protein>
<dbReference type="PROSITE" id="PS51918">
    <property type="entry name" value="RADICAL_SAM"/>
    <property type="match status" value="1"/>
</dbReference>
<feature type="domain" description="Radical SAM core" evidence="8">
    <location>
        <begin position="813"/>
        <end position="1054"/>
    </location>
</feature>
<dbReference type="SFLD" id="SFLDF00562">
    <property type="entry name" value="HemN-like__clustered_with_heat"/>
    <property type="match status" value="1"/>
</dbReference>
<comment type="similarity">
    <text evidence="2">Belongs to the anaerobic coproporphyrinogen-III oxidase family. HemW subfamily.</text>
</comment>
<feature type="region of interest" description="Disordered" evidence="6">
    <location>
        <begin position="1196"/>
        <end position="1225"/>
    </location>
</feature>
<dbReference type="SFLD" id="SFLDS00029">
    <property type="entry name" value="Radical_SAM"/>
    <property type="match status" value="1"/>
</dbReference>
<dbReference type="GO" id="GO:0006779">
    <property type="term" value="P:porphyrin-containing compound biosynthetic process"/>
    <property type="evidence" value="ECO:0007669"/>
    <property type="project" value="InterPro"/>
</dbReference>
<comment type="caution">
    <text evidence="9">The sequence shown here is derived from an EMBL/GenBank/DDBJ whole genome shotgun (WGS) entry which is preliminary data.</text>
</comment>
<dbReference type="InterPro" id="IPR006638">
    <property type="entry name" value="Elp3/MiaA/NifB-like_rSAM"/>
</dbReference>
<evidence type="ECO:0000256" key="6">
    <source>
        <dbReference type="SAM" id="MobiDB-lite"/>
    </source>
</evidence>
<evidence type="ECO:0000256" key="2">
    <source>
        <dbReference type="ARBA" id="ARBA00006100"/>
    </source>
</evidence>
<dbReference type="Proteomes" id="UP001205105">
    <property type="component" value="Unassembled WGS sequence"/>
</dbReference>
<evidence type="ECO:0000313" key="9">
    <source>
        <dbReference type="EMBL" id="KAI7845750.1"/>
    </source>
</evidence>
<sequence length="1257" mass="134447">MRAPLRQKAAAKAGRRAAAPTATAPTTQLDDLPDSVLGLIFSFARDTSGPSISAVSRRWRRVWLSEPAVWREFELRPVPPPEIARRLFIFEYTGVLPWPALSGEELSDSELGDQPDYEEDAADWWNGATAREVAAGFAARRRELEQTAHLVSHAKLYYAHSSFREQALRRGGWQLAQVLRALPVGLAALELETWMEEEDVGKAEAKALVAATSDALNCFPHLTALQLHVNVLPKSAAAALARLTGLSSLQIHAGGITQAVVDSALGCSSLTSLELHATGSLLPAEWLTQLPQRLPLLANLELSDGVRHGDELEDVELPAPADLPHLRTFQINFEYGHRCFRIDDVPMGACSYREERAASGGPPLWRRRMDASDARPGDIVWPAGPLQGLLQVQHAELPAGTSLQQLLERLLPPSGLSLGTLWLEGCQLTPPQCSACPLLEPVTDLAVKGIRFPPDSFAAAEAEGRSGNEVQARKAAFGAVLEALLAQMPALESLECGSLPTCLVQRTGLRYLDLGGAYLETLPRGPYLQSLETLVLDNQAFKRLPPALAAATRCRYLSMELCYDMDIAKRDVDNILVKMAALQVLRLNKHESWNPHSYPVPLLRYIRVRMPQVRLGLLSYGASGLTDDEGSEDGSSGSGWDSESDGGSGSGWDSESNGGSSSGWDSDGSDDDDAPPPAGGRARAGSKRQACAGTKPATRGRAAARGRTAAGAAKGKGKQPAKGKAAVAKPRAKPKGKGAQGKGKQQQQPARKRKGGKAISADRLTWLRCAAMLHSRTAAAAAVPAGRGGRAAPLAAAVRAAAAESEAGTGFSSPGEQPTAAYVHLPFCKRKCSYCDFPVIAVGRDQAQSGHWQDQMGHYVQLLVREIEASRRLNEGPLRSVFFGGGTPSLLSLPLLEQLLQALDRRFGLAAGAEVSIEADPGTFDAARLRSYMGMGVTRVSVGVQSFQDELLALCGRAHDAADVYRAVEAVHAAGVPSWSLDLMSGLPQLTEEAWGRSLEQAIDAAPHHISTYDLQVEEGTPFARRYSPGEAPLPTDAAAAAMYCRAAEVLGAAGFEHYEVSNYALPGHRCRHNMVYWEGQAYYAFGMGAASYLEGRRFSRPKRLNSYRQWVDQYAGDAERNGPQVAGSWLPRESGDDKLLDTIMLRLRLADGLDLRQLAAQHAQGEEAADIVLRALQPHLQRGWVLTDCGAGWSSGSTGGGDSGGSSSSSSGGGGGGGGGEGAVRRVRLADPQGFLVSNDIISDCFAAFDITSQDD</sequence>
<dbReference type="InterPro" id="IPR001810">
    <property type="entry name" value="F-box_dom"/>
</dbReference>
<organism evidence="9 10">
    <name type="scientific">Chlorella ohadii</name>
    <dbReference type="NCBI Taxonomy" id="2649997"/>
    <lineage>
        <taxon>Eukaryota</taxon>
        <taxon>Viridiplantae</taxon>
        <taxon>Chlorophyta</taxon>
        <taxon>core chlorophytes</taxon>
        <taxon>Trebouxiophyceae</taxon>
        <taxon>Chlorellales</taxon>
        <taxon>Chlorellaceae</taxon>
        <taxon>Chlorella clade</taxon>
        <taxon>Chlorella</taxon>
    </lineage>
</organism>
<evidence type="ECO:0000256" key="5">
    <source>
        <dbReference type="ARBA" id="ARBA00045130"/>
    </source>
</evidence>
<dbReference type="SMART" id="SM00729">
    <property type="entry name" value="Elp3"/>
    <property type="match status" value="1"/>
</dbReference>
<feature type="domain" description="F-box" evidence="7">
    <location>
        <begin position="26"/>
        <end position="73"/>
    </location>
</feature>
<dbReference type="SUPFAM" id="SSF81383">
    <property type="entry name" value="F-box domain"/>
    <property type="match status" value="1"/>
</dbReference>
<dbReference type="GO" id="GO:0005930">
    <property type="term" value="C:axoneme"/>
    <property type="evidence" value="ECO:0007669"/>
    <property type="project" value="UniProtKB-SubCell"/>
</dbReference>
<evidence type="ECO:0000256" key="4">
    <source>
        <dbReference type="ARBA" id="ARBA00033094"/>
    </source>
</evidence>
<dbReference type="Gene3D" id="3.30.750.200">
    <property type="match status" value="1"/>
</dbReference>